<dbReference type="EMBL" id="SOBT01000009">
    <property type="protein sequence ID" value="TDU27986.1"/>
    <property type="molecule type" value="Genomic_DNA"/>
</dbReference>
<evidence type="ECO:0000313" key="2">
    <source>
        <dbReference type="EMBL" id="TDU27986.1"/>
    </source>
</evidence>
<protein>
    <submittedName>
        <fullName evidence="2">Molybdate transport repressor ModE-like protein</fullName>
    </submittedName>
</protein>
<dbReference type="Pfam" id="PF12727">
    <property type="entry name" value="PBP_like"/>
    <property type="match status" value="1"/>
</dbReference>
<sequence>MFRVSIRPQWQLDRGEGVAVLPRLVELLVHIDEAGTLREACRRMNLSYRYAWGVLREGQRAFGVPLVASRRGRGAVLSPLGEKLVWADRRISARLNPVFDSLASELETEIERALTHAQGILRLHASHGFAVEALRSRFHDQQIPLDLKYCTSVEAVTALARGGCDMAGFHVPVGEYEKPTLAHYLRDLRASDARLVLLATRRLGLMTARGNPKQVRGLQDLAREDLRFVNRQPGGGTRLLIDQMLKHEKIEPRRVRGYDTHEFTHAAVAAYIASGMADAGFGVETPAHRFALDFLPLISERYFFACRAESIDSPTMQPVLAELRSAEFRAVINALPGYDAMASGQVMTLAAAFPAIQ</sequence>
<proteinExistence type="predicted"/>
<dbReference type="Proteomes" id="UP000295341">
    <property type="component" value="Unassembled WGS sequence"/>
</dbReference>
<dbReference type="InterPro" id="IPR036388">
    <property type="entry name" value="WH-like_DNA-bd_sf"/>
</dbReference>
<dbReference type="RefSeq" id="WP_133881578.1">
    <property type="nucleotide sequence ID" value="NZ_MWIN01000028.1"/>
</dbReference>
<organism evidence="2 3">
    <name type="scientific">Panacagrimonas perspica</name>
    <dbReference type="NCBI Taxonomy" id="381431"/>
    <lineage>
        <taxon>Bacteria</taxon>
        <taxon>Pseudomonadati</taxon>
        <taxon>Pseudomonadota</taxon>
        <taxon>Gammaproteobacteria</taxon>
        <taxon>Nevskiales</taxon>
        <taxon>Nevskiaceae</taxon>
        <taxon>Panacagrimonas</taxon>
    </lineage>
</organism>
<evidence type="ECO:0000313" key="3">
    <source>
        <dbReference type="Proteomes" id="UP000295341"/>
    </source>
</evidence>
<reference evidence="2 3" key="1">
    <citation type="submission" date="2019-03" db="EMBL/GenBank/DDBJ databases">
        <title>Genomic Encyclopedia of Type Strains, Phase IV (KMG-IV): sequencing the most valuable type-strain genomes for metagenomic binning, comparative biology and taxonomic classification.</title>
        <authorList>
            <person name="Goeker M."/>
        </authorList>
    </citation>
    <scope>NUCLEOTIDE SEQUENCE [LARGE SCALE GENOMIC DNA]</scope>
    <source>
        <strain evidence="2 3">DSM 26377</strain>
    </source>
</reference>
<feature type="domain" description="PBP" evidence="1">
    <location>
        <begin position="139"/>
        <end position="323"/>
    </location>
</feature>
<dbReference type="SUPFAM" id="SSF46785">
    <property type="entry name" value="Winged helix' DNA-binding domain"/>
    <property type="match status" value="1"/>
</dbReference>
<accession>A0A4S3K0C0</accession>
<dbReference type="PANTHER" id="PTHR38431:SF1">
    <property type="entry name" value="BLL2305 PROTEIN"/>
    <property type="match status" value="1"/>
</dbReference>
<dbReference type="InterPro" id="IPR036390">
    <property type="entry name" value="WH_DNA-bd_sf"/>
</dbReference>
<gene>
    <name evidence="2" type="ORF">DFR24_2344</name>
</gene>
<dbReference type="SUPFAM" id="SSF53850">
    <property type="entry name" value="Periplasmic binding protein-like II"/>
    <property type="match status" value="1"/>
</dbReference>
<dbReference type="PANTHER" id="PTHR38431">
    <property type="entry name" value="BLL2305 PROTEIN"/>
    <property type="match status" value="1"/>
</dbReference>
<comment type="caution">
    <text evidence="2">The sequence shown here is derived from an EMBL/GenBank/DDBJ whole genome shotgun (WGS) entry which is preliminary data.</text>
</comment>
<dbReference type="AlphaFoldDB" id="A0A4S3K0C0"/>
<dbReference type="InterPro" id="IPR024370">
    <property type="entry name" value="PBP_domain"/>
</dbReference>
<name>A0A4S3K0C0_9GAMM</name>
<keyword evidence="3" id="KW-1185">Reference proteome</keyword>
<evidence type="ECO:0000259" key="1">
    <source>
        <dbReference type="Pfam" id="PF12727"/>
    </source>
</evidence>
<dbReference type="OrthoDB" id="9805928at2"/>
<dbReference type="Gene3D" id="1.10.10.10">
    <property type="entry name" value="Winged helix-like DNA-binding domain superfamily/Winged helix DNA-binding domain"/>
    <property type="match status" value="1"/>
</dbReference>